<sequence>MSDYVCEELIVEIFTRLPPKSLLRFRSLSKSLFNCISSPDFIRMHTFRSPKKVIFKHGNSLYNKDTEKFYTLFKEDELALCLERGYIGTTTTVPYPCSTSFRTVGSCNGTFCLKTNTKKGFSLWNPSIRRKLNAPDCPGACELHLGGTGFGFDRMSDDYKIVCLSLMRHITFVYAVKTGTWCEIASPRPEFDHVLYEAVSLNGVLHWEVHYFKYLHSYILTFDLSSHVFGMIPLPASTRHWLTTGVTTIQGCFALISYIRDVDDTCIRVWRDASWSVVFKLGTGQLPIDGALQPNNGDLLLDIYSKGLHVFNPKTQVPPRVININVASREMHFHQCIETLHLLDIGDTACEKNPL</sequence>
<dbReference type="Proteomes" id="UP001055811">
    <property type="component" value="Linkage Group LG04"/>
</dbReference>
<accession>A0ACB9E4Z6</accession>
<name>A0ACB9E4Z6_CICIN</name>
<evidence type="ECO:0000313" key="2">
    <source>
        <dbReference type="Proteomes" id="UP001055811"/>
    </source>
</evidence>
<evidence type="ECO:0000313" key="1">
    <source>
        <dbReference type="EMBL" id="KAI3753760.1"/>
    </source>
</evidence>
<dbReference type="EMBL" id="CM042012">
    <property type="protein sequence ID" value="KAI3753760.1"/>
    <property type="molecule type" value="Genomic_DNA"/>
</dbReference>
<organism evidence="1 2">
    <name type="scientific">Cichorium intybus</name>
    <name type="common">Chicory</name>
    <dbReference type="NCBI Taxonomy" id="13427"/>
    <lineage>
        <taxon>Eukaryota</taxon>
        <taxon>Viridiplantae</taxon>
        <taxon>Streptophyta</taxon>
        <taxon>Embryophyta</taxon>
        <taxon>Tracheophyta</taxon>
        <taxon>Spermatophyta</taxon>
        <taxon>Magnoliopsida</taxon>
        <taxon>eudicotyledons</taxon>
        <taxon>Gunneridae</taxon>
        <taxon>Pentapetalae</taxon>
        <taxon>asterids</taxon>
        <taxon>campanulids</taxon>
        <taxon>Asterales</taxon>
        <taxon>Asteraceae</taxon>
        <taxon>Cichorioideae</taxon>
        <taxon>Cichorieae</taxon>
        <taxon>Cichoriinae</taxon>
        <taxon>Cichorium</taxon>
    </lineage>
</organism>
<keyword evidence="2" id="KW-1185">Reference proteome</keyword>
<proteinExistence type="predicted"/>
<reference evidence="1 2" key="2">
    <citation type="journal article" date="2022" name="Mol. Ecol. Resour.">
        <title>The genomes of chicory, endive, great burdock and yacon provide insights into Asteraceae paleo-polyploidization history and plant inulin production.</title>
        <authorList>
            <person name="Fan W."/>
            <person name="Wang S."/>
            <person name="Wang H."/>
            <person name="Wang A."/>
            <person name="Jiang F."/>
            <person name="Liu H."/>
            <person name="Zhao H."/>
            <person name="Xu D."/>
            <person name="Zhang Y."/>
        </authorList>
    </citation>
    <scope>NUCLEOTIDE SEQUENCE [LARGE SCALE GENOMIC DNA]</scope>
    <source>
        <strain evidence="2">cv. Punajuju</strain>
        <tissue evidence="1">Leaves</tissue>
    </source>
</reference>
<reference evidence="2" key="1">
    <citation type="journal article" date="2022" name="Mol. Ecol. Resour.">
        <title>The genomes of chicory, endive, great burdock and yacon provide insights into Asteraceae palaeo-polyploidization history and plant inulin production.</title>
        <authorList>
            <person name="Fan W."/>
            <person name="Wang S."/>
            <person name="Wang H."/>
            <person name="Wang A."/>
            <person name="Jiang F."/>
            <person name="Liu H."/>
            <person name="Zhao H."/>
            <person name="Xu D."/>
            <person name="Zhang Y."/>
        </authorList>
    </citation>
    <scope>NUCLEOTIDE SEQUENCE [LARGE SCALE GENOMIC DNA]</scope>
    <source>
        <strain evidence="2">cv. Punajuju</strain>
    </source>
</reference>
<protein>
    <submittedName>
        <fullName evidence="1">Uncharacterized protein</fullName>
    </submittedName>
</protein>
<gene>
    <name evidence="1" type="ORF">L2E82_25822</name>
</gene>
<comment type="caution">
    <text evidence="1">The sequence shown here is derived from an EMBL/GenBank/DDBJ whole genome shotgun (WGS) entry which is preliminary data.</text>
</comment>